<dbReference type="Proteomes" id="UP000316621">
    <property type="component" value="Chromosome 8"/>
</dbReference>
<dbReference type="Gramene" id="RZC75385">
    <property type="protein sequence ID" value="RZC75385"/>
    <property type="gene ID" value="C5167_050865"/>
</dbReference>
<dbReference type="AlphaFoldDB" id="A0A4Y7KU20"/>
<evidence type="ECO:0000259" key="1">
    <source>
        <dbReference type="Pfam" id="PF00562"/>
    </source>
</evidence>
<accession>A0A4Y7KU20</accession>
<evidence type="ECO:0000313" key="3">
    <source>
        <dbReference type="Proteomes" id="UP000316621"/>
    </source>
</evidence>
<protein>
    <recommendedName>
        <fullName evidence="1">DNA-directed RNA polymerase subunit 2 hybrid-binding domain-containing protein</fullName>
    </recommendedName>
</protein>
<dbReference type="GO" id="GO:0003677">
    <property type="term" value="F:DNA binding"/>
    <property type="evidence" value="ECO:0007669"/>
    <property type="project" value="InterPro"/>
</dbReference>
<gene>
    <name evidence="2" type="ORF">C5167_050865</name>
</gene>
<evidence type="ECO:0000313" key="2">
    <source>
        <dbReference type="EMBL" id="RZC75385.1"/>
    </source>
</evidence>
<keyword evidence="3" id="KW-1185">Reference proteome</keyword>
<dbReference type="GO" id="GO:0003899">
    <property type="term" value="F:DNA-directed RNA polymerase activity"/>
    <property type="evidence" value="ECO:0007669"/>
    <property type="project" value="InterPro"/>
</dbReference>
<name>A0A4Y7KU20_PAPSO</name>
<dbReference type="Pfam" id="PF00562">
    <property type="entry name" value="RNA_pol_Rpb2_6"/>
    <property type="match status" value="1"/>
</dbReference>
<reference evidence="2 3" key="1">
    <citation type="journal article" date="2018" name="Science">
        <title>The opium poppy genome and morphinan production.</title>
        <authorList>
            <person name="Guo L."/>
            <person name="Winzer T."/>
            <person name="Yang X."/>
            <person name="Li Y."/>
            <person name="Ning Z."/>
            <person name="He Z."/>
            <person name="Teodor R."/>
            <person name="Lu Y."/>
            <person name="Bowser T.A."/>
            <person name="Graham I.A."/>
            <person name="Ye K."/>
        </authorList>
    </citation>
    <scope>NUCLEOTIDE SEQUENCE [LARGE SCALE GENOMIC DNA]</scope>
    <source>
        <strain evidence="3">cv. HN1</strain>
        <tissue evidence="2">Leaves</tissue>
    </source>
</reference>
<dbReference type="GO" id="GO:0006351">
    <property type="term" value="P:DNA-templated transcription"/>
    <property type="evidence" value="ECO:0007669"/>
    <property type="project" value="InterPro"/>
</dbReference>
<dbReference type="EMBL" id="CM010722">
    <property type="protein sequence ID" value="RZC75385.1"/>
    <property type="molecule type" value="Genomic_DNA"/>
</dbReference>
<dbReference type="SUPFAM" id="SSF64484">
    <property type="entry name" value="beta and beta-prime subunits of DNA dependent RNA-polymerase"/>
    <property type="match status" value="1"/>
</dbReference>
<organism evidence="2 3">
    <name type="scientific">Papaver somniferum</name>
    <name type="common">Opium poppy</name>
    <dbReference type="NCBI Taxonomy" id="3469"/>
    <lineage>
        <taxon>Eukaryota</taxon>
        <taxon>Viridiplantae</taxon>
        <taxon>Streptophyta</taxon>
        <taxon>Embryophyta</taxon>
        <taxon>Tracheophyta</taxon>
        <taxon>Spermatophyta</taxon>
        <taxon>Magnoliopsida</taxon>
        <taxon>Ranunculales</taxon>
        <taxon>Papaveraceae</taxon>
        <taxon>Papaveroideae</taxon>
        <taxon>Papaver</taxon>
    </lineage>
</organism>
<proteinExistence type="predicted"/>
<dbReference type="InterPro" id="IPR007120">
    <property type="entry name" value="DNA-dir_RNAP_su2_dom"/>
</dbReference>
<sequence length="156" mass="17666">MDTVEAISKTLVVQWQRFPLVSLHKSQNSSRFLRFCLVSHVPPVSGVDGSHLHAYIFMGPRYYQKLKHMAHCSEDLKLKVGYDSAVRLGWASLWAVAESLLRGSMTSSTTELHSSEVPTLTRVSLVSSIFQVLHHLGRIYKTRIQHPRVTILSKPQ</sequence>
<feature type="domain" description="DNA-directed RNA polymerase subunit 2 hybrid-binding" evidence="1">
    <location>
        <begin position="44"/>
        <end position="70"/>
    </location>
</feature>